<dbReference type="GO" id="GO:0005506">
    <property type="term" value="F:iron ion binding"/>
    <property type="evidence" value="ECO:0007669"/>
    <property type="project" value="InterPro"/>
</dbReference>
<dbReference type="InterPro" id="IPR044862">
    <property type="entry name" value="Pro_4_hyd_alph_FE2OG_OXY"/>
</dbReference>
<evidence type="ECO:0000313" key="8">
    <source>
        <dbReference type="Proteomes" id="UP000641853"/>
    </source>
</evidence>
<dbReference type="InterPro" id="IPR045054">
    <property type="entry name" value="P4HA-like"/>
</dbReference>
<dbReference type="GO" id="GO:0031418">
    <property type="term" value="F:L-ascorbic acid binding"/>
    <property type="evidence" value="ECO:0007669"/>
    <property type="project" value="InterPro"/>
</dbReference>
<dbReference type="InterPro" id="IPR006620">
    <property type="entry name" value="Pro_4_hyd_alph"/>
</dbReference>
<organism evidence="7 8">
    <name type="scientific">Aspergillus felis</name>
    <dbReference type="NCBI Taxonomy" id="1287682"/>
    <lineage>
        <taxon>Eukaryota</taxon>
        <taxon>Fungi</taxon>
        <taxon>Dikarya</taxon>
        <taxon>Ascomycota</taxon>
        <taxon>Pezizomycotina</taxon>
        <taxon>Eurotiomycetes</taxon>
        <taxon>Eurotiomycetidae</taxon>
        <taxon>Eurotiales</taxon>
        <taxon>Aspergillaceae</taxon>
        <taxon>Aspergillus</taxon>
        <taxon>Aspergillus subgen. Fumigati</taxon>
    </lineage>
</organism>
<keyword evidence="3" id="KW-0223">Dioxygenase</keyword>
<evidence type="ECO:0000256" key="3">
    <source>
        <dbReference type="ARBA" id="ARBA00022964"/>
    </source>
</evidence>
<proteinExistence type="predicted"/>
<keyword evidence="4" id="KW-0560">Oxidoreductase</keyword>
<dbReference type="EMBL" id="JACBAG010001692">
    <property type="protein sequence ID" value="KAF7183883.1"/>
    <property type="molecule type" value="Genomic_DNA"/>
</dbReference>
<keyword evidence="8" id="KW-1185">Reference proteome</keyword>
<dbReference type="PANTHER" id="PTHR10869:SF242">
    <property type="entry name" value="PROLYL 4-HYDROXYLASE ALPHA SUBUNIT DOMAIN-CONTAINING PROTEIN"/>
    <property type="match status" value="1"/>
</dbReference>
<evidence type="ECO:0000259" key="6">
    <source>
        <dbReference type="SMART" id="SM00702"/>
    </source>
</evidence>
<gene>
    <name evidence="7" type="ORF">CNMCM7691_004305</name>
</gene>
<comment type="caution">
    <text evidence="7">The sequence shown here is derived from an EMBL/GenBank/DDBJ whole genome shotgun (WGS) entry which is preliminary data.</text>
</comment>
<evidence type="ECO:0000256" key="1">
    <source>
        <dbReference type="ARBA" id="ARBA00001961"/>
    </source>
</evidence>
<dbReference type="AlphaFoldDB" id="A0A8H6V9E1"/>
<protein>
    <recommendedName>
        <fullName evidence="6">Prolyl 4-hydroxylase alpha subunit domain-containing protein</fullName>
    </recommendedName>
</protein>
<accession>A0A8H6V9E1</accession>
<dbReference type="Pfam" id="PF13640">
    <property type="entry name" value="2OG-FeII_Oxy_3"/>
    <property type="match status" value="1"/>
</dbReference>
<reference evidence="7" key="1">
    <citation type="submission" date="2020-06" db="EMBL/GenBank/DDBJ databases">
        <title>Draft genome sequences of strains closely related to Aspergillus parafelis and Aspergillus hiratsukae.</title>
        <authorList>
            <person name="Dos Santos R.A.C."/>
            <person name="Rivero-Menendez O."/>
            <person name="Steenwyk J.L."/>
            <person name="Mead M.E."/>
            <person name="Goldman G.H."/>
            <person name="Alastruey-Izquierdo A."/>
            <person name="Rokas A."/>
        </authorList>
    </citation>
    <scope>NUCLEOTIDE SEQUENCE</scope>
    <source>
        <strain evidence="7">CNM-CM7691</strain>
    </source>
</reference>
<dbReference type="Proteomes" id="UP000641853">
    <property type="component" value="Unassembled WGS sequence"/>
</dbReference>
<keyword evidence="2" id="KW-0479">Metal-binding</keyword>
<dbReference type="GO" id="GO:0004656">
    <property type="term" value="F:procollagen-proline 4-dioxygenase activity"/>
    <property type="evidence" value="ECO:0007669"/>
    <property type="project" value="TreeGrafter"/>
</dbReference>
<dbReference type="Gene3D" id="2.60.120.620">
    <property type="entry name" value="q2cbj1_9rhob like domain"/>
    <property type="match status" value="1"/>
</dbReference>
<keyword evidence="5" id="KW-0408">Iron</keyword>
<evidence type="ECO:0000313" key="7">
    <source>
        <dbReference type="EMBL" id="KAF7183883.1"/>
    </source>
</evidence>
<sequence>MVGLIKARDKEWASKAGVTILGGSSALLTDGYECQHGYTIELMSFDPLVIYVNNFVTNAEINHLLEITKEKWNHSLVYHRRGDKFLSEVDREYRTSQSAMIPIDDPVSKCLSTRLKSFLGNLQHVDTEPLQLVKYSGGERFRMHQDWLVAPKTNSFNSDNPVRPFNRLFSSFVYLEDNCTGGETYFPDLKGVGPSADGHKFSRTENGQGLLFKPRKGNAVLWNNLFMNGTGDPRMAHASLPVKSGTKIGMNMFGLYYLDLPILGEVEYDS</sequence>
<feature type="domain" description="Prolyl 4-hydroxylase alpha subunit" evidence="6">
    <location>
        <begin position="47"/>
        <end position="255"/>
    </location>
</feature>
<dbReference type="GO" id="GO:0005783">
    <property type="term" value="C:endoplasmic reticulum"/>
    <property type="evidence" value="ECO:0007669"/>
    <property type="project" value="TreeGrafter"/>
</dbReference>
<evidence type="ECO:0000256" key="4">
    <source>
        <dbReference type="ARBA" id="ARBA00023002"/>
    </source>
</evidence>
<dbReference type="PANTHER" id="PTHR10869">
    <property type="entry name" value="PROLYL 4-HYDROXYLASE ALPHA SUBUNIT"/>
    <property type="match status" value="1"/>
</dbReference>
<name>A0A8H6V9E1_9EURO</name>
<dbReference type="SMART" id="SM00702">
    <property type="entry name" value="P4Hc"/>
    <property type="match status" value="1"/>
</dbReference>
<evidence type="ECO:0000256" key="2">
    <source>
        <dbReference type="ARBA" id="ARBA00022723"/>
    </source>
</evidence>
<comment type="cofactor">
    <cofactor evidence="1">
        <name>L-ascorbate</name>
        <dbReference type="ChEBI" id="CHEBI:38290"/>
    </cofactor>
</comment>
<evidence type="ECO:0000256" key="5">
    <source>
        <dbReference type="ARBA" id="ARBA00023004"/>
    </source>
</evidence>